<name>A0A964BPZ0_9CYAN</name>
<dbReference type="InterPro" id="IPR029024">
    <property type="entry name" value="TerB-like"/>
</dbReference>
<protein>
    <submittedName>
        <fullName evidence="1">TerB family tellurite resistance protein</fullName>
    </submittedName>
</protein>
<dbReference type="CDD" id="cd07177">
    <property type="entry name" value="terB_like"/>
    <property type="match status" value="1"/>
</dbReference>
<evidence type="ECO:0000313" key="1">
    <source>
        <dbReference type="EMBL" id="MCC0176192.1"/>
    </source>
</evidence>
<organism evidence="1 2">
    <name type="scientific">Waterburya agarophytonicola KI4</name>
    <dbReference type="NCBI Taxonomy" id="2874699"/>
    <lineage>
        <taxon>Bacteria</taxon>
        <taxon>Bacillati</taxon>
        <taxon>Cyanobacteriota</taxon>
        <taxon>Cyanophyceae</taxon>
        <taxon>Pleurocapsales</taxon>
        <taxon>Hyellaceae</taxon>
        <taxon>Waterburya</taxon>
        <taxon>Waterburya agarophytonicola</taxon>
    </lineage>
</organism>
<dbReference type="RefSeq" id="WP_229639230.1">
    <property type="nucleotide sequence ID" value="NZ_JADWDC010000007.1"/>
</dbReference>
<dbReference type="Proteomes" id="UP000729733">
    <property type="component" value="Unassembled WGS sequence"/>
</dbReference>
<gene>
    <name evidence="1" type="ORF">I4641_04275</name>
</gene>
<sequence>MSQLAKSNDRDLFKILVAVAWIDGEIQSQEREFLTKIAAEHNLELPEDLLTTRQLASTDRCYDLLREYLGSDPTTEDYENLLSAVSTLIYCDNDIATAEASLLTKMQNLDPRDRGNNSAFNKLIAKIQKLYQKGIDSV</sequence>
<proteinExistence type="predicted"/>
<dbReference type="SUPFAM" id="SSF158682">
    <property type="entry name" value="TerB-like"/>
    <property type="match status" value="1"/>
</dbReference>
<accession>A0A964BPZ0</accession>
<keyword evidence="2" id="KW-1185">Reference proteome</keyword>
<dbReference type="AlphaFoldDB" id="A0A964BPZ0"/>
<reference evidence="1" key="1">
    <citation type="journal article" date="2021" name="Antonie Van Leeuwenhoek">
        <title>Draft genome and description of Waterburya agarophytonicola gen. nov. sp. nov. (Pleurocapsales, Cyanobacteria): a seaweed symbiont.</title>
        <authorList>
            <person name="Bonthond G."/>
            <person name="Shalygin S."/>
            <person name="Bayer T."/>
            <person name="Weinberger F."/>
        </authorList>
    </citation>
    <scope>NUCLEOTIDE SEQUENCE</scope>
    <source>
        <strain evidence="1">KI4</strain>
    </source>
</reference>
<comment type="caution">
    <text evidence="1">The sequence shown here is derived from an EMBL/GenBank/DDBJ whole genome shotgun (WGS) entry which is preliminary data.</text>
</comment>
<evidence type="ECO:0000313" key="2">
    <source>
        <dbReference type="Proteomes" id="UP000729733"/>
    </source>
</evidence>
<dbReference type="Gene3D" id="1.10.3680.10">
    <property type="entry name" value="TerB-like"/>
    <property type="match status" value="1"/>
</dbReference>
<dbReference type="EMBL" id="JADWDC010000007">
    <property type="protein sequence ID" value="MCC0176192.1"/>
    <property type="molecule type" value="Genomic_DNA"/>
</dbReference>